<organism evidence="2 3">
    <name type="scientific">Luteolibacter arcticus</name>
    <dbReference type="NCBI Taxonomy" id="1581411"/>
    <lineage>
        <taxon>Bacteria</taxon>
        <taxon>Pseudomonadati</taxon>
        <taxon>Verrucomicrobiota</taxon>
        <taxon>Verrucomicrobiia</taxon>
        <taxon>Verrucomicrobiales</taxon>
        <taxon>Verrucomicrobiaceae</taxon>
        <taxon>Luteolibacter</taxon>
    </lineage>
</organism>
<comment type="caution">
    <text evidence="2">The sequence shown here is derived from an EMBL/GenBank/DDBJ whole genome shotgun (WGS) entry which is preliminary data.</text>
</comment>
<dbReference type="InterPro" id="IPR011971">
    <property type="entry name" value="CHP02284"/>
</dbReference>
<evidence type="ECO:0000313" key="3">
    <source>
        <dbReference type="Proteomes" id="UP001320876"/>
    </source>
</evidence>
<gene>
    <name evidence="2" type="ORF">OKA05_07435</name>
</gene>
<dbReference type="Proteomes" id="UP001320876">
    <property type="component" value="Unassembled WGS sequence"/>
</dbReference>
<feature type="domain" description="DUF2383" evidence="1">
    <location>
        <begin position="13"/>
        <end position="109"/>
    </location>
</feature>
<sequence length="162" mass="18111">MKTTTRPNPEASPLQEILTRLNDSIDGFRLAADFSTDSAFIRLCERSAEAREAMVEELAAVIAACGGKPSLEGSREATVHRAWIRFVCQVHPQFRKRLRAECERGEKEFQRTLDTRNGLAVRNERTGTMLADLRAHVATTFSALRHVESTSRGNTRPHYAAA</sequence>
<dbReference type="NCBIfam" id="TIGR02284">
    <property type="entry name" value="PA2169 family four-helix-bundle protein"/>
    <property type="match status" value="1"/>
</dbReference>
<dbReference type="InterPro" id="IPR012347">
    <property type="entry name" value="Ferritin-like"/>
</dbReference>
<name>A0ABT3GFJ4_9BACT</name>
<dbReference type="Pfam" id="PF09537">
    <property type="entry name" value="DUF2383"/>
    <property type="match status" value="1"/>
</dbReference>
<dbReference type="InterPro" id="IPR019052">
    <property type="entry name" value="DUF2383"/>
</dbReference>
<dbReference type="RefSeq" id="WP_264486490.1">
    <property type="nucleotide sequence ID" value="NZ_JAPDDT010000002.1"/>
</dbReference>
<protein>
    <submittedName>
        <fullName evidence="2">PA2169 family four-helix-bundle protein</fullName>
    </submittedName>
</protein>
<evidence type="ECO:0000259" key="1">
    <source>
        <dbReference type="Pfam" id="PF09537"/>
    </source>
</evidence>
<reference evidence="2 3" key="1">
    <citation type="submission" date="2022-10" db="EMBL/GenBank/DDBJ databases">
        <title>Luteolibacter arcticus strain CCTCC AB 2014275, whole genome shotgun sequencing project.</title>
        <authorList>
            <person name="Zhao G."/>
            <person name="Shen L."/>
        </authorList>
    </citation>
    <scope>NUCLEOTIDE SEQUENCE [LARGE SCALE GENOMIC DNA]</scope>
    <source>
        <strain evidence="2 3">CCTCC AB 2014275</strain>
    </source>
</reference>
<dbReference type="EMBL" id="JAPDDT010000002">
    <property type="protein sequence ID" value="MCW1922381.1"/>
    <property type="molecule type" value="Genomic_DNA"/>
</dbReference>
<keyword evidence="3" id="KW-1185">Reference proteome</keyword>
<proteinExistence type="predicted"/>
<evidence type="ECO:0000313" key="2">
    <source>
        <dbReference type="EMBL" id="MCW1922381.1"/>
    </source>
</evidence>
<accession>A0ABT3GFJ4</accession>
<dbReference type="Gene3D" id="1.20.1260.10">
    <property type="match status" value="1"/>
</dbReference>